<feature type="non-terminal residue" evidence="2">
    <location>
        <position position="548"/>
    </location>
</feature>
<feature type="region of interest" description="Disordered" evidence="1">
    <location>
        <begin position="173"/>
        <end position="198"/>
    </location>
</feature>
<evidence type="ECO:0000256" key="1">
    <source>
        <dbReference type="SAM" id="MobiDB-lite"/>
    </source>
</evidence>
<name>A0ABR0YGG5_HUSHU</name>
<protein>
    <recommendedName>
        <fullName evidence="4">Protein FAM217B</fullName>
    </recommendedName>
</protein>
<proteinExistence type="predicted"/>
<dbReference type="EMBL" id="JAHFZB010000030">
    <property type="protein sequence ID" value="KAK6471729.1"/>
    <property type="molecule type" value="Genomic_DNA"/>
</dbReference>
<dbReference type="Pfam" id="PF15344">
    <property type="entry name" value="FAM217"/>
    <property type="match status" value="1"/>
</dbReference>
<reference evidence="2 3" key="1">
    <citation type="submission" date="2021-05" db="EMBL/GenBank/DDBJ databases">
        <authorList>
            <person name="Zahm M."/>
            <person name="Klopp C."/>
            <person name="Cabau C."/>
            <person name="Kuhl H."/>
            <person name="Suciu R."/>
            <person name="Ciorpac M."/>
            <person name="Holostenco D."/>
            <person name="Gessner J."/>
            <person name="Wuertz S."/>
            <person name="Hohne C."/>
            <person name="Stock M."/>
            <person name="Gislard M."/>
            <person name="Lluch J."/>
            <person name="Milhes M."/>
            <person name="Lampietro C."/>
            <person name="Lopez Roques C."/>
            <person name="Donnadieu C."/>
            <person name="Du K."/>
            <person name="Schartl M."/>
            <person name="Guiguen Y."/>
        </authorList>
    </citation>
    <scope>NUCLEOTIDE SEQUENCE [LARGE SCALE GENOMIC DNA]</scope>
    <source>
        <strain evidence="2">Hh-F2</strain>
        <tissue evidence="2">Blood</tissue>
    </source>
</reference>
<keyword evidence="3" id="KW-1185">Reference proteome</keyword>
<feature type="region of interest" description="Disordered" evidence="1">
    <location>
        <begin position="287"/>
        <end position="310"/>
    </location>
</feature>
<evidence type="ECO:0008006" key="4">
    <source>
        <dbReference type="Google" id="ProtNLM"/>
    </source>
</evidence>
<gene>
    <name evidence="2" type="ORF">HHUSO_G28668</name>
</gene>
<feature type="region of interest" description="Disordered" evidence="1">
    <location>
        <begin position="375"/>
        <end position="523"/>
    </location>
</feature>
<feature type="region of interest" description="Disordered" evidence="1">
    <location>
        <begin position="1"/>
        <end position="151"/>
    </location>
</feature>
<dbReference type="PANTHER" id="PTHR22145:SF2">
    <property type="entry name" value="SI:CH211-266K22.6"/>
    <property type="match status" value="1"/>
</dbReference>
<comment type="caution">
    <text evidence="2">The sequence shown here is derived from an EMBL/GenBank/DDBJ whole genome shotgun (WGS) entry which is preliminary data.</text>
</comment>
<evidence type="ECO:0000313" key="3">
    <source>
        <dbReference type="Proteomes" id="UP001369086"/>
    </source>
</evidence>
<dbReference type="InterPro" id="IPR029266">
    <property type="entry name" value="FAM217"/>
</dbReference>
<dbReference type="PANTHER" id="PTHR22145">
    <property type="entry name" value="SI:CH211-266K22.6"/>
    <property type="match status" value="1"/>
</dbReference>
<sequence length="548" mass="58576">MGPSLQERPASALKKCASKEQIRSKGPGTGGSTPSSKKGKANQSHRTLKKAGLQPKHVAPRQGKDPAQAERGTQKRGNRAKPVSTSSAESSPLLPGGRARTPGAIELKQAVSTSTGSNRGKDNWESTGESPGSGRNRPKMSLPLPLGASEPCPVLTERQRVPSIETLRLYEGEAEEADSASDLSDSERLPVPPSPCSPPQLHLRAEVFDPNDLDPYFPGPGGNQSGYGYTDFLPPPFNTWSLRQLALFLNTEGRCAYRPQPVGQLEKYLERLLQLEWLQIQTVEAENGKTTTPASATASAPASRPRPHTAPAWYLSSPKSIRQCQRAFPTAFLSCLGNGSAPQLSRAACPHCRVRYPFCNGSCRSYAYQRHSRLNPVQQRSGGSEAPQKRCSSETRAAVNGGWGAQTQGQKPGSPSQPNNHLRRMQSTGNIRNPTQAAGTTAKPQAAPRNGSVGSAAGRNGRQRGPAVGKRGDMESGVPLETHGNVREGSPLRRGGNERQRAPVGAAGWDIKPGGPSVGGEGTFPCLKGHPPCQVQRESETRPVPYYI</sequence>
<feature type="compositionally biased region" description="Low complexity" evidence="1">
    <location>
        <begin position="290"/>
        <end position="303"/>
    </location>
</feature>
<dbReference type="Proteomes" id="UP001369086">
    <property type="component" value="Unassembled WGS sequence"/>
</dbReference>
<evidence type="ECO:0000313" key="2">
    <source>
        <dbReference type="EMBL" id="KAK6471729.1"/>
    </source>
</evidence>
<organism evidence="2 3">
    <name type="scientific">Huso huso</name>
    <name type="common">Beluga</name>
    <name type="synonym">Acipenser huso</name>
    <dbReference type="NCBI Taxonomy" id="61971"/>
    <lineage>
        <taxon>Eukaryota</taxon>
        <taxon>Metazoa</taxon>
        <taxon>Chordata</taxon>
        <taxon>Craniata</taxon>
        <taxon>Vertebrata</taxon>
        <taxon>Euteleostomi</taxon>
        <taxon>Actinopterygii</taxon>
        <taxon>Chondrostei</taxon>
        <taxon>Acipenseriformes</taxon>
        <taxon>Acipenseridae</taxon>
        <taxon>Huso</taxon>
    </lineage>
</organism>
<accession>A0ABR0YGG5</accession>
<feature type="compositionally biased region" description="Polar residues" evidence="1">
    <location>
        <begin position="405"/>
        <end position="443"/>
    </location>
</feature>